<sequence length="86" mass="9196">MGGGSGTIRGHCPTPSSLFSAGASARRRIVRIRAMIVRMWQVLKPGERAVCGKRVRCGTVLPEMSASLPVAEPYVDPRPSSSSEMP</sequence>
<name>F2J4F0_POLGS</name>
<accession>F2J4F0</accession>
<keyword evidence="2" id="KW-1185">Reference proteome</keyword>
<dbReference type="Proteomes" id="UP000008130">
    <property type="component" value="Chromosome"/>
</dbReference>
<gene>
    <name evidence="1" type="ordered locus">SL003B_2668</name>
</gene>
<proteinExistence type="predicted"/>
<dbReference type="KEGG" id="pgv:SL003B_2668"/>
<dbReference type="HOGENOM" id="CLU_2495217_0_0_5"/>
<dbReference type="STRING" id="991905.SL003B_2668"/>
<protein>
    <submittedName>
        <fullName evidence="1">Uncharacterized protein</fullName>
    </submittedName>
</protein>
<organism evidence="1 2">
    <name type="scientific">Polymorphum gilvum (strain LMG 25793 / CGMCC 1.9160 / SL003B-26A1)</name>
    <dbReference type="NCBI Taxonomy" id="991905"/>
    <lineage>
        <taxon>Bacteria</taxon>
        <taxon>Pseudomonadati</taxon>
        <taxon>Pseudomonadota</taxon>
        <taxon>Alphaproteobacteria</taxon>
        <taxon>Rhodobacterales</taxon>
        <taxon>Paracoccaceae</taxon>
        <taxon>Polymorphum</taxon>
    </lineage>
</organism>
<dbReference type="AlphaFoldDB" id="F2J4F0"/>
<reference evidence="1 2" key="1">
    <citation type="journal article" date="2011" name="J. Bacteriol.">
        <title>Complete genome sequence of Polymorphum gilvum SL003B-26A1T, a crude oil-degrading bacterium from oil-polluted saline soil.</title>
        <authorList>
            <person name="Li S.G."/>
            <person name="Tang Y.Q."/>
            <person name="Nie Y."/>
            <person name="Cai M."/>
            <person name="Wu X.L."/>
        </authorList>
    </citation>
    <scope>NUCLEOTIDE SEQUENCE [LARGE SCALE GENOMIC DNA]</scope>
    <source>
        <strain evidence="2">LMG 25793 / CGMCC 1.9160 / SL003B-26A1</strain>
    </source>
</reference>
<dbReference type="EMBL" id="CP002568">
    <property type="protein sequence ID" value="ADZ71092.1"/>
    <property type="molecule type" value="Genomic_DNA"/>
</dbReference>
<evidence type="ECO:0000313" key="1">
    <source>
        <dbReference type="EMBL" id="ADZ71092.1"/>
    </source>
</evidence>
<evidence type="ECO:0000313" key="2">
    <source>
        <dbReference type="Proteomes" id="UP000008130"/>
    </source>
</evidence>